<evidence type="ECO:0000256" key="6">
    <source>
        <dbReference type="ARBA" id="ARBA00022576"/>
    </source>
</evidence>
<evidence type="ECO:0000256" key="5">
    <source>
        <dbReference type="ARBA" id="ARBA00022490"/>
    </source>
</evidence>
<evidence type="ECO:0000259" key="11">
    <source>
        <dbReference type="PROSITE" id="PS51278"/>
    </source>
</evidence>
<keyword evidence="7 10" id="KW-0808">Transferase</keyword>
<comment type="catalytic activity">
    <reaction evidence="1 10">
        <text>D-fructose 6-phosphate + L-glutamine = D-glucosamine 6-phosphate + L-glutamate</text>
        <dbReference type="Rhea" id="RHEA:13237"/>
        <dbReference type="ChEBI" id="CHEBI:29985"/>
        <dbReference type="ChEBI" id="CHEBI:58359"/>
        <dbReference type="ChEBI" id="CHEBI:58725"/>
        <dbReference type="ChEBI" id="CHEBI:61527"/>
        <dbReference type="EC" id="2.6.1.16"/>
    </reaction>
</comment>
<evidence type="ECO:0000256" key="8">
    <source>
        <dbReference type="ARBA" id="ARBA00022737"/>
    </source>
</evidence>
<dbReference type="GO" id="GO:0005975">
    <property type="term" value="P:carbohydrate metabolic process"/>
    <property type="evidence" value="ECO:0007669"/>
    <property type="project" value="UniProtKB-UniRule"/>
</dbReference>
<organism evidence="13 14">
    <name type="scientific">Harryflintia acetispora</name>
    <dbReference type="NCBI Taxonomy" id="1849041"/>
    <lineage>
        <taxon>Bacteria</taxon>
        <taxon>Bacillati</taxon>
        <taxon>Bacillota</taxon>
        <taxon>Clostridia</taxon>
        <taxon>Eubacteriales</taxon>
        <taxon>Oscillospiraceae</taxon>
        <taxon>Harryflintia</taxon>
    </lineage>
</organism>
<dbReference type="InterPro" id="IPR005855">
    <property type="entry name" value="GFAT"/>
</dbReference>
<keyword evidence="14" id="KW-1185">Reference proteome</keyword>
<comment type="function">
    <text evidence="10">Catalyzes the first step in hexosamine metabolism, converting fructose-6P into glucosamine-6P using glutamine as a nitrogen source.</text>
</comment>
<dbReference type="PROSITE" id="PS51278">
    <property type="entry name" value="GATASE_TYPE_2"/>
    <property type="match status" value="1"/>
</dbReference>
<evidence type="ECO:0000313" key="14">
    <source>
        <dbReference type="Proteomes" id="UP000294682"/>
    </source>
</evidence>
<dbReference type="PANTHER" id="PTHR10937">
    <property type="entry name" value="GLUCOSAMINE--FRUCTOSE-6-PHOSPHATE AMINOTRANSFERASE, ISOMERIZING"/>
    <property type="match status" value="1"/>
</dbReference>
<dbReference type="GO" id="GO:0006487">
    <property type="term" value="P:protein N-linked glycosylation"/>
    <property type="evidence" value="ECO:0007669"/>
    <property type="project" value="TreeGrafter"/>
</dbReference>
<dbReference type="InterPro" id="IPR017932">
    <property type="entry name" value="GATase_2_dom"/>
</dbReference>
<dbReference type="SUPFAM" id="SSF56235">
    <property type="entry name" value="N-terminal nucleophile aminohydrolases (Ntn hydrolases)"/>
    <property type="match status" value="1"/>
</dbReference>
<dbReference type="GO" id="GO:0006002">
    <property type="term" value="P:fructose 6-phosphate metabolic process"/>
    <property type="evidence" value="ECO:0007669"/>
    <property type="project" value="TreeGrafter"/>
</dbReference>
<dbReference type="Pfam" id="PF13522">
    <property type="entry name" value="GATase_6"/>
    <property type="match status" value="1"/>
</dbReference>
<dbReference type="PANTHER" id="PTHR10937:SF0">
    <property type="entry name" value="GLUTAMINE--FRUCTOSE-6-PHOSPHATE TRANSAMINASE (ISOMERIZING)"/>
    <property type="match status" value="1"/>
</dbReference>
<keyword evidence="8" id="KW-0677">Repeat</keyword>
<feature type="domain" description="Glutamine amidotransferase type-2" evidence="11">
    <location>
        <begin position="31"/>
        <end position="246"/>
    </location>
</feature>
<dbReference type="NCBIfam" id="TIGR01135">
    <property type="entry name" value="glmS"/>
    <property type="match status" value="1"/>
</dbReference>
<reference evidence="13 14" key="1">
    <citation type="submission" date="2019-03" db="EMBL/GenBank/DDBJ databases">
        <title>Genomic Encyclopedia of Type Strains, Phase IV (KMG-IV): sequencing the most valuable type-strain genomes for metagenomic binning, comparative biology and taxonomic classification.</title>
        <authorList>
            <person name="Goeker M."/>
        </authorList>
    </citation>
    <scope>NUCLEOTIDE SEQUENCE [LARGE SCALE GENOMIC DNA]</scope>
    <source>
        <strain evidence="13 14">DSM 100433</strain>
    </source>
</reference>
<evidence type="ECO:0000256" key="4">
    <source>
        <dbReference type="ARBA" id="ARBA00016090"/>
    </source>
</evidence>
<feature type="initiator methionine" description="Removed" evidence="10">
    <location>
        <position position="30"/>
    </location>
</feature>
<evidence type="ECO:0000256" key="2">
    <source>
        <dbReference type="ARBA" id="ARBA00004496"/>
    </source>
</evidence>
<dbReference type="SUPFAM" id="SSF53697">
    <property type="entry name" value="SIS domain"/>
    <property type="match status" value="1"/>
</dbReference>
<dbReference type="Proteomes" id="UP000294682">
    <property type="component" value="Unassembled WGS sequence"/>
</dbReference>
<evidence type="ECO:0000256" key="3">
    <source>
        <dbReference type="ARBA" id="ARBA00012916"/>
    </source>
</evidence>
<dbReference type="InterPro" id="IPR029055">
    <property type="entry name" value="Ntn_hydrolases_N"/>
</dbReference>
<dbReference type="GO" id="GO:0005829">
    <property type="term" value="C:cytosol"/>
    <property type="evidence" value="ECO:0007669"/>
    <property type="project" value="TreeGrafter"/>
</dbReference>
<dbReference type="InterPro" id="IPR035490">
    <property type="entry name" value="GlmS/FrlB_SIS"/>
</dbReference>
<dbReference type="EC" id="2.6.1.16" evidence="3 10"/>
<dbReference type="EMBL" id="SLUK01000002">
    <property type="protein sequence ID" value="TCL44502.1"/>
    <property type="molecule type" value="Genomic_DNA"/>
</dbReference>
<name>A0A9X8Y8Q9_9FIRM</name>
<accession>A0A9X8Y8Q9</accession>
<proteinExistence type="inferred from homology"/>
<dbReference type="HAMAP" id="MF_00164">
    <property type="entry name" value="GlmS"/>
    <property type="match status" value="1"/>
</dbReference>
<evidence type="ECO:0000256" key="9">
    <source>
        <dbReference type="ARBA" id="ARBA00022962"/>
    </source>
</evidence>
<keyword evidence="6 10" id="KW-0032">Aminotransferase</keyword>
<gene>
    <name evidence="10" type="primary">glmS</name>
    <name evidence="13" type="ORF">EDD78_102121</name>
</gene>
<sequence>MKQTMFERSAFKLTSRFLQPAPKKGMVIVMCGIIGFAGRRDCAQLLLSGLCALEYRGYDSAGIAVQSQGDLQVRKSTGRLKNLQDIVSRAPVSGSVGIGHTRWATHGRPSEENCHPHIGQKGRIAVVHNGIIENYAALKRSLMERGVQFSSQTDTEVIAQLLEYYYETDLLTTLGKVLPMLEGSYALGILDVSDPDTVWCARRGSPLIVGKGEGENYLASDISAVLEYTRDIYILDDGEIAALSAGEIRFYGPQGQALEKEPTPISWSADGAKRGGFRHFMLKEIYDQPQAIEDTLNHYIDAQTLTIRRESMPFTKEQAQQVENITIVACGTAYHAGMVGQNLLEQLARVRTHAQIASEYRYQDTVYSANETLIAVSQSGETADTIAAVRKAKNNGHRIVALSNVLGSTVAREAHAVMYTLAGPEIAVASTKAYTTQVLLFEILALDLGNLRGLISERELQDCLRELLRLPGQVRSVLERAGQVEHFAHSMRMCRDVFFIGRQLDYCTSLEAALKLKEISYIHSEAYAAGELKHGTIALIDETTLVVATATQERIFLKTLSNVEEVRARGASILLITDKEIQNEGQFQDIWPVPGMRDIYSPIPATVYVQLFAYYMALQKGCDIDKPRNLAKSVTVE</sequence>
<dbReference type="NCBIfam" id="NF001484">
    <property type="entry name" value="PRK00331.1"/>
    <property type="match status" value="1"/>
</dbReference>
<dbReference type="CDD" id="cd05009">
    <property type="entry name" value="SIS_GlmS_GlmD_2"/>
    <property type="match status" value="1"/>
</dbReference>
<dbReference type="AlphaFoldDB" id="A0A9X8Y8Q9"/>
<dbReference type="FunFam" id="3.60.20.10:FF:000006">
    <property type="entry name" value="Glutamine--fructose-6-phosphate aminotransferase [isomerizing]"/>
    <property type="match status" value="1"/>
</dbReference>
<dbReference type="Gene3D" id="3.60.20.10">
    <property type="entry name" value="Glutamine Phosphoribosylpyrophosphate, subunit 1, domain 1"/>
    <property type="match status" value="1"/>
</dbReference>
<evidence type="ECO:0000256" key="1">
    <source>
        <dbReference type="ARBA" id="ARBA00001031"/>
    </source>
</evidence>
<dbReference type="PROSITE" id="PS51464">
    <property type="entry name" value="SIS"/>
    <property type="match status" value="2"/>
</dbReference>
<comment type="caution">
    <text evidence="13">The sequence shown here is derived from an EMBL/GenBank/DDBJ whole genome shotgun (WGS) entry which is preliminary data.</text>
</comment>
<evidence type="ECO:0000313" key="13">
    <source>
        <dbReference type="EMBL" id="TCL44502.1"/>
    </source>
</evidence>
<feature type="active site" description="For Fru-6P isomerization activity" evidence="10">
    <location>
        <position position="632"/>
    </location>
</feature>
<keyword evidence="5 10" id="KW-0963">Cytoplasm</keyword>
<feature type="active site" description="Nucleophile; for GATase activity" evidence="10">
    <location>
        <position position="31"/>
    </location>
</feature>
<dbReference type="Gene3D" id="3.40.50.10490">
    <property type="entry name" value="Glucose-6-phosphate isomerase like protein, domain 1"/>
    <property type="match status" value="2"/>
</dbReference>
<comment type="subunit">
    <text evidence="10">Homodimer.</text>
</comment>
<feature type="domain" description="SIS" evidence="12">
    <location>
        <begin position="315"/>
        <end position="454"/>
    </location>
</feature>
<feature type="domain" description="SIS" evidence="12">
    <location>
        <begin position="487"/>
        <end position="627"/>
    </location>
</feature>
<dbReference type="InterPro" id="IPR001347">
    <property type="entry name" value="SIS_dom"/>
</dbReference>
<comment type="subcellular location">
    <subcellularLocation>
        <location evidence="2 10">Cytoplasm</location>
    </subcellularLocation>
</comment>
<dbReference type="FunFam" id="3.40.50.10490:FF:000001">
    <property type="entry name" value="Glutamine--fructose-6-phosphate aminotransferase [isomerizing]"/>
    <property type="match status" value="1"/>
</dbReference>
<dbReference type="InterPro" id="IPR035466">
    <property type="entry name" value="GlmS/AgaS_SIS"/>
</dbReference>
<dbReference type="InterPro" id="IPR047084">
    <property type="entry name" value="GFAT_N"/>
</dbReference>
<dbReference type="CDD" id="cd05008">
    <property type="entry name" value="SIS_GlmS_GlmD_1"/>
    <property type="match status" value="1"/>
</dbReference>
<keyword evidence="9" id="KW-0315">Glutamine amidotransferase</keyword>
<protein>
    <recommendedName>
        <fullName evidence="4 10">Glutamine--fructose-6-phosphate aminotransferase [isomerizing]</fullName>
        <ecNumber evidence="3 10">2.6.1.16</ecNumber>
    </recommendedName>
    <alternativeName>
        <fullName evidence="10">D-fructose-6-phosphate amidotransferase</fullName>
    </alternativeName>
    <alternativeName>
        <fullName evidence="10">GFAT</fullName>
    </alternativeName>
    <alternativeName>
        <fullName evidence="10">Glucosamine-6-phosphate synthase</fullName>
    </alternativeName>
    <alternativeName>
        <fullName evidence="10">Hexosephosphate aminotransferase</fullName>
    </alternativeName>
    <alternativeName>
        <fullName evidence="10">L-glutamine--D-fructose-6-phosphate amidotransferase</fullName>
    </alternativeName>
</protein>
<evidence type="ECO:0000256" key="10">
    <source>
        <dbReference type="HAMAP-Rule" id="MF_00164"/>
    </source>
</evidence>
<dbReference type="GO" id="GO:0004360">
    <property type="term" value="F:glutamine-fructose-6-phosphate transaminase (isomerizing) activity"/>
    <property type="evidence" value="ECO:0007669"/>
    <property type="project" value="UniProtKB-UniRule"/>
</dbReference>
<dbReference type="GO" id="GO:0097367">
    <property type="term" value="F:carbohydrate derivative binding"/>
    <property type="evidence" value="ECO:0007669"/>
    <property type="project" value="InterPro"/>
</dbReference>
<dbReference type="InterPro" id="IPR046348">
    <property type="entry name" value="SIS_dom_sf"/>
</dbReference>
<dbReference type="GO" id="GO:0006047">
    <property type="term" value="P:UDP-N-acetylglucosamine metabolic process"/>
    <property type="evidence" value="ECO:0007669"/>
    <property type="project" value="TreeGrafter"/>
</dbReference>
<dbReference type="Pfam" id="PF01380">
    <property type="entry name" value="SIS"/>
    <property type="match status" value="2"/>
</dbReference>
<evidence type="ECO:0000256" key="7">
    <source>
        <dbReference type="ARBA" id="ARBA00022679"/>
    </source>
</evidence>
<evidence type="ECO:0000259" key="12">
    <source>
        <dbReference type="PROSITE" id="PS51464"/>
    </source>
</evidence>
<dbReference type="CDD" id="cd00714">
    <property type="entry name" value="GFAT"/>
    <property type="match status" value="1"/>
</dbReference>